<organism evidence="2 3">
    <name type="scientific">Leptospirillum ferrodiazotrophum</name>
    <dbReference type="NCBI Taxonomy" id="412449"/>
    <lineage>
        <taxon>Bacteria</taxon>
        <taxon>Pseudomonadati</taxon>
        <taxon>Nitrospirota</taxon>
        <taxon>Nitrospiria</taxon>
        <taxon>Nitrospirales</taxon>
        <taxon>Nitrospiraceae</taxon>
        <taxon>Leptospirillum</taxon>
    </lineage>
</organism>
<keyword evidence="3" id="KW-1185">Reference proteome</keyword>
<name>C6I0L2_9BACT</name>
<evidence type="ECO:0000256" key="1">
    <source>
        <dbReference type="SAM" id="MobiDB-lite"/>
    </source>
</evidence>
<dbReference type="AlphaFoldDB" id="C6I0L2"/>
<reference evidence="2 3" key="1">
    <citation type="journal article" date="2009" name="Appl. Environ. Microbiol.">
        <title>Community genomic and proteomic analyses of chemoautotrophic iron-oxidizing "Leptospirillum rubarum" (Group II) and "Leptospirillum ferrodiazotrophum" (Group III) bacteria in acid mine drainage biofilms.</title>
        <authorList>
            <person name="Goltsman D.S."/>
            <person name="Denef V.J."/>
            <person name="Singer S.W."/>
            <person name="VerBerkmoes N.C."/>
            <person name="Lefsrud M."/>
            <person name="Mueller R.S."/>
            <person name="Dick G.J."/>
            <person name="Sun C.L."/>
            <person name="Wheeler K.E."/>
            <person name="Zemla A."/>
            <person name="Baker B.J."/>
            <person name="Hauser L."/>
            <person name="Land M."/>
            <person name="Shah M.B."/>
            <person name="Thelen M.P."/>
            <person name="Hettich R.L."/>
            <person name="Banfield J.F."/>
        </authorList>
    </citation>
    <scope>NUCLEOTIDE SEQUENCE [LARGE SCALE GENOMIC DNA]</scope>
</reference>
<feature type="compositionally biased region" description="Pro residues" evidence="1">
    <location>
        <begin position="19"/>
        <end position="30"/>
    </location>
</feature>
<accession>C6I0L2</accession>
<dbReference type="Proteomes" id="UP000009374">
    <property type="component" value="Unassembled WGS sequence"/>
</dbReference>
<proteinExistence type="predicted"/>
<feature type="region of interest" description="Disordered" evidence="1">
    <location>
        <begin position="1"/>
        <end position="80"/>
    </location>
</feature>
<evidence type="ECO:0000313" key="3">
    <source>
        <dbReference type="Proteomes" id="UP000009374"/>
    </source>
</evidence>
<sequence>MVRLERYLDEAGPSGAIPPGIPRTPVPSPPFRTVEKSELPCPSPDPSSHSEPSLTRYEDQRQGKEEEIEESREGQIAGGVLRPVGEVAEEILKERPEGMSLDELYRIMVARRDIPSSRDLKNAIRVALIRRKPQVVSPRRGWFRWGRSEN</sequence>
<gene>
    <name evidence="2" type="ORF">UBAL3_95680105</name>
</gene>
<dbReference type="EMBL" id="GG693887">
    <property type="protein sequence ID" value="EES51667.1"/>
    <property type="molecule type" value="Genomic_DNA"/>
</dbReference>
<evidence type="ECO:0000313" key="2">
    <source>
        <dbReference type="EMBL" id="EES51667.1"/>
    </source>
</evidence>
<feature type="compositionally biased region" description="Basic and acidic residues" evidence="1">
    <location>
        <begin position="56"/>
        <end position="65"/>
    </location>
</feature>
<protein>
    <submittedName>
        <fullName evidence="2">Uncharacterized protein</fullName>
    </submittedName>
</protein>